<evidence type="ECO:0000313" key="5">
    <source>
        <dbReference type="Proteomes" id="UP000187338"/>
    </source>
</evidence>
<evidence type="ECO:0008006" key="6">
    <source>
        <dbReference type="Google" id="ProtNLM"/>
    </source>
</evidence>
<dbReference type="InterPro" id="IPR014717">
    <property type="entry name" value="Transl_elong_EF1B/ribsomal_bS6"/>
</dbReference>
<comment type="caution">
    <text evidence="4">The sequence shown here is derived from an EMBL/GenBank/DDBJ whole genome shotgun (WGS) entry which is preliminary data.</text>
</comment>
<dbReference type="RefSeq" id="WP_075866136.1">
    <property type="nucleotide sequence ID" value="NZ_BDJL01000118.1"/>
</dbReference>
<evidence type="ECO:0000256" key="1">
    <source>
        <dbReference type="SAM" id="Coils"/>
    </source>
</evidence>
<dbReference type="Proteomes" id="UP000187338">
    <property type="component" value="Unassembled WGS sequence"/>
</dbReference>
<dbReference type="Gene3D" id="3.30.70.60">
    <property type="match status" value="1"/>
</dbReference>
<dbReference type="AlphaFoldDB" id="A0A1L8D451"/>
<evidence type="ECO:0000256" key="2">
    <source>
        <dbReference type="SAM" id="MobiDB-lite"/>
    </source>
</evidence>
<proteinExistence type="predicted"/>
<feature type="transmembrane region" description="Helical" evidence="3">
    <location>
        <begin position="12"/>
        <end position="33"/>
    </location>
</feature>
<dbReference type="OrthoDB" id="1723407at2"/>
<feature type="coiled-coil region" evidence="1">
    <location>
        <begin position="56"/>
        <end position="90"/>
    </location>
</feature>
<keyword evidence="3" id="KW-0472">Membrane</keyword>
<dbReference type="STRING" id="661089.ciss_18750"/>
<dbReference type="EMBL" id="BDJL01000118">
    <property type="protein sequence ID" value="GAV25942.1"/>
    <property type="molecule type" value="Genomic_DNA"/>
</dbReference>
<dbReference type="Pfam" id="PF04350">
    <property type="entry name" value="PilO"/>
    <property type="match status" value="1"/>
</dbReference>
<organism evidence="4 5">
    <name type="scientific">Carboxydothermus islandicus</name>
    <dbReference type="NCBI Taxonomy" id="661089"/>
    <lineage>
        <taxon>Bacteria</taxon>
        <taxon>Bacillati</taxon>
        <taxon>Bacillota</taxon>
        <taxon>Clostridia</taxon>
        <taxon>Thermoanaerobacterales</taxon>
        <taxon>Thermoanaerobacteraceae</taxon>
        <taxon>Carboxydothermus</taxon>
    </lineage>
</organism>
<keyword evidence="5" id="KW-1185">Reference proteome</keyword>
<evidence type="ECO:0000313" key="4">
    <source>
        <dbReference type="EMBL" id="GAV25942.1"/>
    </source>
</evidence>
<evidence type="ECO:0000256" key="3">
    <source>
        <dbReference type="SAM" id="Phobius"/>
    </source>
</evidence>
<reference evidence="5" key="1">
    <citation type="submission" date="2016-12" db="EMBL/GenBank/DDBJ databases">
        <title>Draft Genome Sequences od Carboxydothermus pertinax and islandicus, Hydrogenogenic Carboxydotrophic Bacteria.</title>
        <authorList>
            <person name="Fukuyama Y."/>
            <person name="Ohmae K."/>
            <person name="Yoneda Y."/>
            <person name="Yoshida T."/>
            <person name="Sako Y."/>
        </authorList>
    </citation>
    <scope>NUCLEOTIDE SEQUENCE [LARGE SCALE GENOMIC DNA]</scope>
    <source>
        <strain evidence="5">SET</strain>
    </source>
</reference>
<protein>
    <recommendedName>
        <fullName evidence="6">Pilus assembly protein PilO</fullName>
    </recommendedName>
</protein>
<dbReference type="GO" id="GO:0043107">
    <property type="term" value="P:type IV pilus-dependent motility"/>
    <property type="evidence" value="ECO:0007669"/>
    <property type="project" value="InterPro"/>
</dbReference>
<feature type="region of interest" description="Disordered" evidence="2">
    <location>
        <begin position="212"/>
        <end position="250"/>
    </location>
</feature>
<sequence>MPFWEKLAPRERILVGIALGLIIFYLLYTYAIMPNWQKYQELKTELNTVNAEWERLQGIENVLATEVKNKEKLEKELKNIRAEFDFNVEDGAGFTKLLASAKEKNIRLLEFKPASVVDKSYYFEFPVDIKVQGYYPQVLEYVESLENFPDLAEIKNLTISSVPGDVRGNVEAAFTLAIYSAKNPAGSILLQNYEKLSTGKYNPFRPMYIPPVATTPENNNNNPTGNNTGSGATVPGDTYNNNTDEEPLVK</sequence>
<dbReference type="GO" id="GO:0043683">
    <property type="term" value="P:type IV pilus assembly"/>
    <property type="evidence" value="ECO:0007669"/>
    <property type="project" value="InterPro"/>
</dbReference>
<dbReference type="InterPro" id="IPR007445">
    <property type="entry name" value="PilO"/>
</dbReference>
<name>A0A1L8D451_9THEO</name>
<keyword evidence="1" id="KW-0175">Coiled coil</keyword>
<gene>
    <name evidence="4" type="ORF">ciss_18750</name>
</gene>
<accession>A0A1L8D451</accession>
<feature type="compositionally biased region" description="Low complexity" evidence="2">
    <location>
        <begin position="214"/>
        <end position="229"/>
    </location>
</feature>
<keyword evidence="3" id="KW-0812">Transmembrane</keyword>
<keyword evidence="3" id="KW-1133">Transmembrane helix</keyword>